<sequence length="82" mass="9407">MPQTGLSKLATLPHVFPINEIRQLKNPTPKNFFSKRLRQVSIIRMFSTHSYADGYNLLPSRKDGCMRRLTVQQLTLENTFGG</sequence>
<protein>
    <submittedName>
        <fullName evidence="1">Uncharacterized protein</fullName>
    </submittedName>
</protein>
<name>A0AAV4X6F8_CAEEX</name>
<organism evidence="1 2">
    <name type="scientific">Caerostris extrusa</name>
    <name type="common">Bark spider</name>
    <name type="synonym">Caerostris bankana</name>
    <dbReference type="NCBI Taxonomy" id="172846"/>
    <lineage>
        <taxon>Eukaryota</taxon>
        <taxon>Metazoa</taxon>
        <taxon>Ecdysozoa</taxon>
        <taxon>Arthropoda</taxon>
        <taxon>Chelicerata</taxon>
        <taxon>Arachnida</taxon>
        <taxon>Araneae</taxon>
        <taxon>Araneomorphae</taxon>
        <taxon>Entelegynae</taxon>
        <taxon>Araneoidea</taxon>
        <taxon>Araneidae</taxon>
        <taxon>Caerostris</taxon>
    </lineage>
</organism>
<dbReference type="EMBL" id="BPLR01017349">
    <property type="protein sequence ID" value="GIY90790.1"/>
    <property type="molecule type" value="Genomic_DNA"/>
</dbReference>
<reference evidence="1 2" key="1">
    <citation type="submission" date="2021-06" db="EMBL/GenBank/DDBJ databases">
        <title>Caerostris extrusa draft genome.</title>
        <authorList>
            <person name="Kono N."/>
            <person name="Arakawa K."/>
        </authorList>
    </citation>
    <scope>NUCLEOTIDE SEQUENCE [LARGE SCALE GENOMIC DNA]</scope>
</reference>
<dbReference type="AlphaFoldDB" id="A0AAV4X6F8"/>
<accession>A0AAV4X6F8</accession>
<gene>
    <name evidence="1" type="ORF">CEXT_651811</name>
</gene>
<comment type="caution">
    <text evidence="1">The sequence shown here is derived from an EMBL/GenBank/DDBJ whole genome shotgun (WGS) entry which is preliminary data.</text>
</comment>
<keyword evidence="2" id="KW-1185">Reference proteome</keyword>
<evidence type="ECO:0000313" key="1">
    <source>
        <dbReference type="EMBL" id="GIY90790.1"/>
    </source>
</evidence>
<proteinExistence type="predicted"/>
<evidence type="ECO:0000313" key="2">
    <source>
        <dbReference type="Proteomes" id="UP001054945"/>
    </source>
</evidence>
<dbReference type="Proteomes" id="UP001054945">
    <property type="component" value="Unassembled WGS sequence"/>
</dbReference>